<organism evidence="5 6">
    <name type="scientific">Halomonas flagellata</name>
    <dbReference type="NCBI Taxonomy" id="2920385"/>
    <lineage>
        <taxon>Bacteria</taxon>
        <taxon>Pseudomonadati</taxon>
        <taxon>Pseudomonadota</taxon>
        <taxon>Gammaproteobacteria</taxon>
        <taxon>Oceanospirillales</taxon>
        <taxon>Halomonadaceae</taxon>
        <taxon>Halomonas</taxon>
    </lineage>
</organism>
<dbReference type="InterPro" id="IPR009057">
    <property type="entry name" value="Homeodomain-like_sf"/>
</dbReference>
<sequence>MTARPPIAACYQFDYPDLQGLADLRQAKQRVASVPLLMVTQAHSESLAVWAFRSRVWDYFVQPVDLARFLEVMKTLYQLRVPRHSAKESRKAMEVHNQIPAEARIRFPAPGDQEARLDLAITFIDQHLHRKIAQAEVAESCGLSAFQLSRLFRKLTGSTFQDYLLRRRITEAQRLLANPRVTVTDVCFSVGFRDLSYFTRTFQKHVGHTPTAYRQTLTVKYGKFVPLAGSESVCSWQSGLSDSHLAMMKHHSPCLAR</sequence>
<proteinExistence type="predicted"/>
<keyword evidence="6" id="KW-1185">Reference proteome</keyword>
<dbReference type="InterPro" id="IPR020449">
    <property type="entry name" value="Tscrpt_reg_AraC-type_HTH"/>
</dbReference>
<dbReference type="InterPro" id="IPR018062">
    <property type="entry name" value="HTH_AraC-typ_CS"/>
</dbReference>
<keyword evidence="2 5" id="KW-0238">DNA-binding</keyword>
<evidence type="ECO:0000313" key="5">
    <source>
        <dbReference type="EMBL" id="MCH4565159.1"/>
    </source>
</evidence>
<accession>A0ABS9RZA2</accession>
<dbReference type="Proteomes" id="UP001202117">
    <property type="component" value="Unassembled WGS sequence"/>
</dbReference>
<keyword evidence="3" id="KW-0804">Transcription</keyword>
<dbReference type="Gene3D" id="1.10.10.60">
    <property type="entry name" value="Homeodomain-like"/>
    <property type="match status" value="2"/>
</dbReference>
<comment type="caution">
    <text evidence="5">The sequence shown here is derived from an EMBL/GenBank/DDBJ whole genome shotgun (WGS) entry which is preliminary data.</text>
</comment>
<dbReference type="SMART" id="SM00342">
    <property type="entry name" value="HTH_ARAC"/>
    <property type="match status" value="1"/>
</dbReference>
<feature type="domain" description="HTH araC/xylS-type" evidence="4">
    <location>
        <begin position="118"/>
        <end position="216"/>
    </location>
</feature>
<dbReference type="PROSITE" id="PS01124">
    <property type="entry name" value="HTH_ARAC_FAMILY_2"/>
    <property type="match status" value="1"/>
</dbReference>
<dbReference type="PRINTS" id="PR00032">
    <property type="entry name" value="HTHARAC"/>
</dbReference>
<dbReference type="PROSITE" id="PS00041">
    <property type="entry name" value="HTH_ARAC_FAMILY_1"/>
    <property type="match status" value="1"/>
</dbReference>
<evidence type="ECO:0000259" key="4">
    <source>
        <dbReference type="PROSITE" id="PS01124"/>
    </source>
</evidence>
<dbReference type="Pfam" id="PF12833">
    <property type="entry name" value="HTH_18"/>
    <property type="match status" value="1"/>
</dbReference>
<dbReference type="RefSeq" id="WP_240569686.1">
    <property type="nucleotide sequence ID" value="NZ_JAKVPY010000030.1"/>
</dbReference>
<evidence type="ECO:0000256" key="3">
    <source>
        <dbReference type="ARBA" id="ARBA00023163"/>
    </source>
</evidence>
<dbReference type="InterPro" id="IPR011006">
    <property type="entry name" value="CheY-like_superfamily"/>
</dbReference>
<dbReference type="EMBL" id="JAKVPY010000030">
    <property type="protein sequence ID" value="MCH4565159.1"/>
    <property type="molecule type" value="Genomic_DNA"/>
</dbReference>
<dbReference type="InterPro" id="IPR018060">
    <property type="entry name" value="HTH_AraC"/>
</dbReference>
<dbReference type="GO" id="GO:0003677">
    <property type="term" value="F:DNA binding"/>
    <property type="evidence" value="ECO:0007669"/>
    <property type="project" value="UniProtKB-KW"/>
</dbReference>
<dbReference type="SUPFAM" id="SSF46689">
    <property type="entry name" value="Homeodomain-like"/>
    <property type="match status" value="2"/>
</dbReference>
<dbReference type="PANTHER" id="PTHR43280">
    <property type="entry name" value="ARAC-FAMILY TRANSCRIPTIONAL REGULATOR"/>
    <property type="match status" value="1"/>
</dbReference>
<dbReference type="Gene3D" id="3.40.50.2300">
    <property type="match status" value="1"/>
</dbReference>
<reference evidence="5 6" key="1">
    <citation type="submission" date="2022-02" db="EMBL/GenBank/DDBJ databases">
        <title>Halomonas fukangensis sp. nov., a halophilic bacterium isolated from a bulk soil of Kalidium foliatum at Fukang.</title>
        <authorList>
            <person name="Huang Y."/>
        </authorList>
    </citation>
    <scope>NUCLEOTIDE SEQUENCE [LARGE SCALE GENOMIC DNA]</scope>
    <source>
        <strain evidence="5 6">EGI 63088</strain>
    </source>
</reference>
<evidence type="ECO:0000256" key="2">
    <source>
        <dbReference type="ARBA" id="ARBA00023125"/>
    </source>
</evidence>
<dbReference type="PANTHER" id="PTHR43280:SF2">
    <property type="entry name" value="HTH-TYPE TRANSCRIPTIONAL REGULATOR EXSA"/>
    <property type="match status" value="1"/>
</dbReference>
<protein>
    <submittedName>
        <fullName evidence="5">DNA-binding response regulator</fullName>
    </submittedName>
</protein>
<gene>
    <name evidence="5" type="ORF">MKP05_18840</name>
</gene>
<keyword evidence="1" id="KW-0805">Transcription regulation</keyword>
<evidence type="ECO:0000256" key="1">
    <source>
        <dbReference type="ARBA" id="ARBA00023015"/>
    </source>
</evidence>
<name>A0ABS9RZA2_9GAMM</name>
<evidence type="ECO:0000313" key="6">
    <source>
        <dbReference type="Proteomes" id="UP001202117"/>
    </source>
</evidence>
<dbReference type="SUPFAM" id="SSF52172">
    <property type="entry name" value="CheY-like"/>
    <property type="match status" value="1"/>
</dbReference>